<accession>A0A917SR57</accession>
<evidence type="ECO:0000313" key="2">
    <source>
        <dbReference type="Proteomes" id="UP000649829"/>
    </source>
</evidence>
<sequence>MSIICDHPGCGETARRRTLKFDTWHSVPTFETDDIEVTFSEFSADLCDDHADQLLIFVGARMTERDDG</sequence>
<reference evidence="1" key="1">
    <citation type="journal article" date="2014" name="Int. J. Syst. Evol. Microbiol.">
        <title>Complete genome sequence of Corynebacterium casei LMG S-19264T (=DSM 44701T), isolated from a smear-ripened cheese.</title>
        <authorList>
            <consortium name="US DOE Joint Genome Institute (JGI-PGF)"/>
            <person name="Walter F."/>
            <person name="Albersmeier A."/>
            <person name="Kalinowski J."/>
            <person name="Ruckert C."/>
        </authorList>
    </citation>
    <scope>NUCLEOTIDE SEQUENCE</scope>
    <source>
        <strain evidence="1">CGMCC 1.6293</strain>
    </source>
</reference>
<dbReference type="RefSeq" id="WP_028286103.1">
    <property type="nucleotide sequence ID" value="NZ_BMLF01000001.1"/>
</dbReference>
<name>A0A917SR57_9RHOB</name>
<reference evidence="1" key="2">
    <citation type="submission" date="2020-09" db="EMBL/GenBank/DDBJ databases">
        <authorList>
            <person name="Sun Q."/>
            <person name="Zhou Y."/>
        </authorList>
    </citation>
    <scope>NUCLEOTIDE SEQUENCE</scope>
    <source>
        <strain evidence="1">CGMCC 1.6293</strain>
    </source>
</reference>
<dbReference type="EMBL" id="BMLF01000001">
    <property type="protein sequence ID" value="GGL91900.1"/>
    <property type="molecule type" value="Genomic_DNA"/>
</dbReference>
<gene>
    <name evidence="1" type="ORF">GCM10011534_12530</name>
</gene>
<dbReference type="AlphaFoldDB" id="A0A917SR57"/>
<evidence type="ECO:0000313" key="1">
    <source>
        <dbReference type="EMBL" id="GGL91900.1"/>
    </source>
</evidence>
<protein>
    <submittedName>
        <fullName evidence="1">Uncharacterized protein</fullName>
    </submittedName>
</protein>
<keyword evidence="2" id="KW-1185">Reference proteome</keyword>
<comment type="caution">
    <text evidence="1">The sequence shown here is derived from an EMBL/GenBank/DDBJ whole genome shotgun (WGS) entry which is preliminary data.</text>
</comment>
<organism evidence="1 2">
    <name type="scientific">Pseudooceanicola nanhaiensis</name>
    <dbReference type="NCBI Taxonomy" id="375761"/>
    <lineage>
        <taxon>Bacteria</taxon>
        <taxon>Pseudomonadati</taxon>
        <taxon>Pseudomonadota</taxon>
        <taxon>Alphaproteobacteria</taxon>
        <taxon>Rhodobacterales</taxon>
        <taxon>Paracoccaceae</taxon>
        <taxon>Pseudooceanicola</taxon>
    </lineage>
</organism>
<dbReference type="Proteomes" id="UP000649829">
    <property type="component" value="Unassembled WGS sequence"/>
</dbReference>
<proteinExistence type="predicted"/>